<name>A0A8T2N553_9TELE</name>
<gene>
    <name evidence="1" type="ORF">JZ751_013977</name>
</gene>
<dbReference type="Proteomes" id="UP000824540">
    <property type="component" value="Unassembled WGS sequence"/>
</dbReference>
<dbReference type="EMBL" id="JAFBMS010000226">
    <property type="protein sequence ID" value="KAG9332948.1"/>
    <property type="molecule type" value="Genomic_DNA"/>
</dbReference>
<organism evidence="1 2">
    <name type="scientific">Albula glossodonta</name>
    <name type="common">roundjaw bonefish</name>
    <dbReference type="NCBI Taxonomy" id="121402"/>
    <lineage>
        <taxon>Eukaryota</taxon>
        <taxon>Metazoa</taxon>
        <taxon>Chordata</taxon>
        <taxon>Craniata</taxon>
        <taxon>Vertebrata</taxon>
        <taxon>Euteleostomi</taxon>
        <taxon>Actinopterygii</taxon>
        <taxon>Neopterygii</taxon>
        <taxon>Teleostei</taxon>
        <taxon>Albuliformes</taxon>
        <taxon>Albulidae</taxon>
        <taxon>Albula</taxon>
    </lineage>
</organism>
<reference evidence="1" key="1">
    <citation type="thesis" date="2021" institute="BYU ScholarsArchive" country="Provo, UT, USA">
        <title>Applications of and Algorithms for Genome Assembly and Genomic Analyses with an Emphasis on Marine Teleosts.</title>
        <authorList>
            <person name="Pickett B.D."/>
        </authorList>
    </citation>
    <scope>NUCLEOTIDE SEQUENCE</scope>
    <source>
        <strain evidence="1">HI-2016</strain>
    </source>
</reference>
<evidence type="ECO:0000313" key="2">
    <source>
        <dbReference type="Proteomes" id="UP000824540"/>
    </source>
</evidence>
<keyword evidence="2" id="KW-1185">Reference proteome</keyword>
<dbReference type="AlphaFoldDB" id="A0A8T2N553"/>
<sequence length="98" mass="10766">MPVGVKGYRPLPVVEGVRVIKDPLKGDPCGGYQDSRECKPRRSHSSPTRAGWGALLRCEVLSRQCNAREADGQTTASERSSHSFPWLAAFARKLAGNW</sequence>
<accession>A0A8T2N553</accession>
<proteinExistence type="predicted"/>
<comment type="caution">
    <text evidence="1">The sequence shown here is derived from an EMBL/GenBank/DDBJ whole genome shotgun (WGS) entry which is preliminary data.</text>
</comment>
<protein>
    <submittedName>
        <fullName evidence="1">Uncharacterized protein</fullName>
    </submittedName>
</protein>
<evidence type="ECO:0000313" key="1">
    <source>
        <dbReference type="EMBL" id="KAG9332948.1"/>
    </source>
</evidence>